<dbReference type="Gene3D" id="1.10.260.40">
    <property type="entry name" value="lambda repressor-like DNA-binding domains"/>
    <property type="match status" value="1"/>
</dbReference>
<keyword evidence="4" id="KW-1185">Reference proteome</keyword>
<dbReference type="SUPFAM" id="SSF47413">
    <property type="entry name" value="lambda repressor-like DNA-binding domains"/>
    <property type="match status" value="1"/>
</dbReference>
<sequence>MFPLLPQENCHQLESKEASLRNTLKKLESRLTEKDSLSTQMERDGIEDYQRGLELERNHLAQTDDMKAIILSEGKLAQELQDQKFKAELNAHLQTISQLKHDRFVAVRRAKTLETELRQEHDALEASRQKVAELQAKVSKGFREKEAYKEKEQELHTKIKFLQNKLKMTEAKQCGGEQEAIRLREELSAQMLTTAEKKKVISPRESRLKALNGRQRREINRNTTPGEMKTFMEDHNIKQSRVVNETKIPQSSLSLFTNKAKPLKACHQRALNEWFRKATSACKKMLGRNNMLDH</sequence>
<evidence type="ECO:0000313" key="3">
    <source>
        <dbReference type="EMBL" id="CAH1253195.1"/>
    </source>
</evidence>
<dbReference type="GO" id="GO:0005634">
    <property type="term" value="C:nucleus"/>
    <property type="evidence" value="ECO:0007669"/>
    <property type="project" value="InterPro"/>
</dbReference>
<gene>
    <name evidence="3" type="primary">Hypp1107</name>
    <name evidence="3" type="ORF">BLAG_LOCUS13052</name>
</gene>
<dbReference type="InterPro" id="IPR006899">
    <property type="entry name" value="HNF-1_N"/>
</dbReference>
<feature type="coiled-coil region" evidence="1">
    <location>
        <begin position="110"/>
        <end position="172"/>
    </location>
</feature>
<evidence type="ECO:0000259" key="2">
    <source>
        <dbReference type="Pfam" id="PF04814"/>
    </source>
</evidence>
<feature type="domain" description="Hepatocyte nuclear factor 1 N-terminal" evidence="2">
    <location>
        <begin position="221"/>
        <end position="275"/>
    </location>
</feature>
<protein>
    <submittedName>
        <fullName evidence="3">Hypp1107 protein</fullName>
    </submittedName>
</protein>
<name>A0A8J9ZH62_BRALA</name>
<dbReference type="GO" id="GO:0045893">
    <property type="term" value="P:positive regulation of DNA-templated transcription"/>
    <property type="evidence" value="ECO:0007669"/>
    <property type="project" value="InterPro"/>
</dbReference>
<dbReference type="Pfam" id="PF04814">
    <property type="entry name" value="HNF-1_N"/>
    <property type="match status" value="1"/>
</dbReference>
<dbReference type="AlphaFoldDB" id="A0A8J9ZH62"/>
<keyword evidence="1" id="KW-0175">Coiled coil</keyword>
<proteinExistence type="predicted"/>
<reference evidence="3" key="1">
    <citation type="submission" date="2022-01" db="EMBL/GenBank/DDBJ databases">
        <authorList>
            <person name="Braso-Vives M."/>
        </authorList>
    </citation>
    <scope>NUCLEOTIDE SEQUENCE</scope>
</reference>
<dbReference type="InterPro" id="IPR010982">
    <property type="entry name" value="Lambda_DNA-bd_dom_sf"/>
</dbReference>
<dbReference type="Proteomes" id="UP000838412">
    <property type="component" value="Chromosome 2"/>
</dbReference>
<accession>A0A8J9ZH62</accession>
<organism evidence="3 4">
    <name type="scientific">Branchiostoma lanceolatum</name>
    <name type="common">Common lancelet</name>
    <name type="synonym">Amphioxus lanceolatum</name>
    <dbReference type="NCBI Taxonomy" id="7740"/>
    <lineage>
        <taxon>Eukaryota</taxon>
        <taxon>Metazoa</taxon>
        <taxon>Chordata</taxon>
        <taxon>Cephalochordata</taxon>
        <taxon>Leptocardii</taxon>
        <taxon>Amphioxiformes</taxon>
        <taxon>Branchiostomatidae</taxon>
        <taxon>Branchiostoma</taxon>
    </lineage>
</organism>
<evidence type="ECO:0000256" key="1">
    <source>
        <dbReference type="SAM" id="Coils"/>
    </source>
</evidence>
<dbReference type="GO" id="GO:0003677">
    <property type="term" value="F:DNA binding"/>
    <property type="evidence" value="ECO:0007669"/>
    <property type="project" value="InterPro"/>
</dbReference>
<dbReference type="EMBL" id="OV696687">
    <property type="protein sequence ID" value="CAH1253195.1"/>
    <property type="molecule type" value="Genomic_DNA"/>
</dbReference>
<evidence type="ECO:0000313" key="4">
    <source>
        <dbReference type="Proteomes" id="UP000838412"/>
    </source>
</evidence>